<gene>
    <name evidence="2" type="ORF">RCOM_0709310</name>
</gene>
<sequence>MQTGTDTEYPNPLLVYLNGILEASTIHPFLHAAVHSIATAIHVVAAAVHATVVAIHSVAAAIQAATAAIQAALLRSMPLLLASPLLPSFSAAAPSHYKETLLLFSSKPHSLHPLKPLCNHQNLLPSPICHRRRPCCRRRSVIAAALAAVIVAVAVALAVVVSALGAVGFSFAVHQIKVKLV</sequence>
<keyword evidence="1" id="KW-0812">Transmembrane</keyword>
<evidence type="ECO:0000256" key="1">
    <source>
        <dbReference type="SAM" id="Phobius"/>
    </source>
</evidence>
<dbReference type="AlphaFoldDB" id="B9RR47"/>
<organism evidence="2 3">
    <name type="scientific">Ricinus communis</name>
    <name type="common">Castor bean</name>
    <dbReference type="NCBI Taxonomy" id="3988"/>
    <lineage>
        <taxon>Eukaryota</taxon>
        <taxon>Viridiplantae</taxon>
        <taxon>Streptophyta</taxon>
        <taxon>Embryophyta</taxon>
        <taxon>Tracheophyta</taxon>
        <taxon>Spermatophyta</taxon>
        <taxon>Magnoliopsida</taxon>
        <taxon>eudicotyledons</taxon>
        <taxon>Gunneridae</taxon>
        <taxon>Pentapetalae</taxon>
        <taxon>rosids</taxon>
        <taxon>fabids</taxon>
        <taxon>Malpighiales</taxon>
        <taxon>Euphorbiaceae</taxon>
        <taxon>Acalyphoideae</taxon>
        <taxon>Acalypheae</taxon>
        <taxon>Ricinus</taxon>
    </lineage>
</organism>
<keyword evidence="1" id="KW-1133">Transmembrane helix</keyword>
<proteinExistence type="predicted"/>
<evidence type="ECO:0000313" key="3">
    <source>
        <dbReference type="Proteomes" id="UP000008311"/>
    </source>
</evidence>
<protein>
    <submittedName>
        <fullName evidence="2">Uncharacterized protein</fullName>
    </submittedName>
</protein>
<dbReference type="EMBL" id="EQ973802">
    <property type="protein sequence ID" value="EEF46218.1"/>
    <property type="molecule type" value="Genomic_DNA"/>
</dbReference>
<accession>B9RR47</accession>
<dbReference type="Proteomes" id="UP000008311">
    <property type="component" value="Unassembled WGS sequence"/>
</dbReference>
<feature type="transmembrane region" description="Helical" evidence="1">
    <location>
        <begin position="141"/>
        <end position="173"/>
    </location>
</feature>
<evidence type="ECO:0000313" key="2">
    <source>
        <dbReference type="EMBL" id="EEF46218.1"/>
    </source>
</evidence>
<keyword evidence="3" id="KW-1185">Reference proteome</keyword>
<name>B9RR47_RICCO</name>
<reference evidence="3" key="1">
    <citation type="journal article" date="2010" name="Nat. Biotechnol.">
        <title>Draft genome sequence of the oilseed species Ricinus communis.</title>
        <authorList>
            <person name="Chan A.P."/>
            <person name="Crabtree J."/>
            <person name="Zhao Q."/>
            <person name="Lorenzi H."/>
            <person name="Orvis J."/>
            <person name="Puiu D."/>
            <person name="Melake-Berhan A."/>
            <person name="Jones K.M."/>
            <person name="Redman J."/>
            <person name="Chen G."/>
            <person name="Cahoon E.B."/>
            <person name="Gedil M."/>
            <person name="Stanke M."/>
            <person name="Haas B.J."/>
            <person name="Wortman J.R."/>
            <person name="Fraser-Liggett C.M."/>
            <person name="Ravel J."/>
            <person name="Rabinowicz P.D."/>
        </authorList>
    </citation>
    <scope>NUCLEOTIDE SEQUENCE [LARGE SCALE GENOMIC DNA]</scope>
    <source>
        <strain evidence="3">cv. Hale</strain>
    </source>
</reference>
<keyword evidence="1" id="KW-0472">Membrane</keyword>
<dbReference type="InParanoid" id="B9RR47"/>